<dbReference type="PANTHER" id="PTHR46268">
    <property type="entry name" value="STRESS RESPONSE PROTEIN NHAX"/>
    <property type="match status" value="1"/>
</dbReference>
<comment type="similarity">
    <text evidence="1">Belongs to the universal stress protein A family.</text>
</comment>
<evidence type="ECO:0000256" key="1">
    <source>
        <dbReference type="ARBA" id="ARBA00008791"/>
    </source>
</evidence>
<dbReference type="InterPro" id="IPR006015">
    <property type="entry name" value="Universal_stress_UspA"/>
</dbReference>
<dbReference type="EMBL" id="VFPP01000001">
    <property type="protein sequence ID" value="TQM84899.1"/>
    <property type="molecule type" value="Genomic_DNA"/>
</dbReference>
<gene>
    <name evidence="3" type="ORF">FHX81_7361</name>
</gene>
<reference evidence="3 4" key="1">
    <citation type="submission" date="2019-06" db="EMBL/GenBank/DDBJ databases">
        <title>Sequencing the genomes of 1000 actinobacteria strains.</title>
        <authorList>
            <person name="Klenk H.-P."/>
        </authorList>
    </citation>
    <scope>NUCLEOTIDE SEQUENCE [LARGE SCALE GENOMIC DNA]</scope>
    <source>
        <strain evidence="3 4">DSM 45456</strain>
    </source>
</reference>
<evidence type="ECO:0000259" key="2">
    <source>
        <dbReference type="Pfam" id="PF00582"/>
    </source>
</evidence>
<dbReference type="Gene3D" id="3.40.50.620">
    <property type="entry name" value="HUPs"/>
    <property type="match status" value="2"/>
</dbReference>
<sequence>MSDPIVVGVDGSQSALTAVRWAAEEAARHRVPLALVHAYLVPERGYPDVVVSSGQVREAFEEQGRQWLETAAASVRDLVPDVRTSVVAAQPAAAMIAASEGARLVVLGSRGLGGFLGLVVGSVAVAVATHGRSPLVVVRGPYPATGPVVLGVDGSPAGEAAIGQAFEAASVRGAPLTALLAWTPLLAGTPYADKVRVHWAEVEEQQRQLLAQRLAGWQEEYPDVVVDRRVVRERATKALIDASRGAQLLVVGSRGRGGFAGLLLGSTSQALVHHASCPLVVVRPDRSAD</sequence>
<organism evidence="3 4">
    <name type="scientific">Saccharothrix saharensis</name>
    <dbReference type="NCBI Taxonomy" id="571190"/>
    <lineage>
        <taxon>Bacteria</taxon>
        <taxon>Bacillati</taxon>
        <taxon>Actinomycetota</taxon>
        <taxon>Actinomycetes</taxon>
        <taxon>Pseudonocardiales</taxon>
        <taxon>Pseudonocardiaceae</taxon>
        <taxon>Saccharothrix</taxon>
    </lineage>
</organism>
<evidence type="ECO:0000313" key="4">
    <source>
        <dbReference type="Proteomes" id="UP000316628"/>
    </source>
</evidence>
<dbReference type="Proteomes" id="UP000316628">
    <property type="component" value="Unassembled WGS sequence"/>
</dbReference>
<evidence type="ECO:0000313" key="3">
    <source>
        <dbReference type="EMBL" id="TQM84899.1"/>
    </source>
</evidence>
<dbReference type="OrthoDB" id="3404132at2"/>
<dbReference type="PRINTS" id="PR01438">
    <property type="entry name" value="UNVRSLSTRESS"/>
</dbReference>
<dbReference type="SUPFAM" id="SSF52402">
    <property type="entry name" value="Adenine nucleotide alpha hydrolases-like"/>
    <property type="match status" value="2"/>
</dbReference>
<name>A0A543JPZ2_9PSEU</name>
<accession>A0A543JPZ2</accession>
<keyword evidence="4" id="KW-1185">Reference proteome</keyword>
<dbReference type="InterPro" id="IPR006016">
    <property type="entry name" value="UspA"/>
</dbReference>
<proteinExistence type="inferred from homology"/>
<dbReference type="RefSeq" id="WP_141983023.1">
    <property type="nucleotide sequence ID" value="NZ_VFPP01000001.1"/>
</dbReference>
<dbReference type="InterPro" id="IPR014729">
    <property type="entry name" value="Rossmann-like_a/b/a_fold"/>
</dbReference>
<dbReference type="Pfam" id="PF00582">
    <property type="entry name" value="Usp"/>
    <property type="match status" value="2"/>
</dbReference>
<dbReference type="AlphaFoldDB" id="A0A543JPZ2"/>
<feature type="domain" description="UspA" evidence="2">
    <location>
        <begin position="147"/>
        <end position="283"/>
    </location>
</feature>
<comment type="caution">
    <text evidence="3">The sequence shown here is derived from an EMBL/GenBank/DDBJ whole genome shotgun (WGS) entry which is preliminary data.</text>
</comment>
<feature type="domain" description="UspA" evidence="2">
    <location>
        <begin position="1"/>
        <end position="139"/>
    </location>
</feature>
<protein>
    <submittedName>
        <fullName evidence="3">Nucleotide-binding universal stress UspA family protein</fullName>
    </submittedName>
</protein>
<dbReference type="PANTHER" id="PTHR46268:SF6">
    <property type="entry name" value="UNIVERSAL STRESS PROTEIN UP12"/>
    <property type="match status" value="1"/>
</dbReference>